<gene>
    <name evidence="3" type="ORF">HLH13_07070</name>
</gene>
<dbReference type="NCBIfam" id="TIGR02532">
    <property type="entry name" value="IV_pilin_GFxxxE"/>
    <property type="match status" value="1"/>
</dbReference>
<keyword evidence="2" id="KW-0812">Transmembrane</keyword>
<dbReference type="PROSITE" id="PS00409">
    <property type="entry name" value="PROKAR_NTER_METHYL"/>
    <property type="match status" value="1"/>
</dbReference>
<protein>
    <submittedName>
        <fullName evidence="3">Prepilin-type N-terminal cleavage/methylation domain-containing protein</fullName>
    </submittedName>
</protein>
<keyword evidence="2" id="KW-0472">Membrane</keyword>
<proteinExistence type="predicted"/>
<dbReference type="PRINTS" id="PR00813">
    <property type="entry name" value="BCTERIALGSPG"/>
</dbReference>
<name>A0ABX1V1I3_9GAMM</name>
<evidence type="ECO:0000256" key="1">
    <source>
        <dbReference type="ARBA" id="ARBA00022481"/>
    </source>
</evidence>
<keyword evidence="1" id="KW-0488">Methylation</keyword>
<keyword evidence="2" id="KW-1133">Transmembrane helix</keyword>
<dbReference type="EMBL" id="JABERG010000007">
    <property type="protein sequence ID" value="NNH87475.1"/>
    <property type="molecule type" value="Genomic_DNA"/>
</dbReference>
<evidence type="ECO:0000313" key="4">
    <source>
        <dbReference type="Proteomes" id="UP000546536"/>
    </source>
</evidence>
<reference evidence="3 4" key="1">
    <citation type="submission" date="2020-04" db="EMBL/GenBank/DDBJ databases">
        <title>Acinetobacter Taxon 24.</title>
        <authorList>
            <person name="Nemec A."/>
            <person name="Radolfova-Krizova L."/>
            <person name="Higgins P.G."/>
            <person name="Spanelova P."/>
        </authorList>
    </citation>
    <scope>NUCLEOTIDE SEQUENCE [LARGE SCALE GENOMIC DNA]</scope>
    <source>
        <strain evidence="3 4">ANC 4279</strain>
    </source>
</reference>
<sequence>MKAYYFNSHRRGFTLIELMVVVVVVAILAAIAIPSYQQYIRRAHLAQAQQEMLKLAEQLERHKAKNFSYKGFDAAYLYIDKLGALSPNFNVTDQELTLPLDSTNPSYKISLVGFYSLKEWDEEDEEGNPVVKEYELKIDKLNKSINLNKEIHEDMFAIGSNWAIKAESLKLDNYALLLNSQGIKCMNKEDYTLVTYVSCGAVDEGGVAW</sequence>
<comment type="caution">
    <text evidence="3">The sequence shown here is derived from an EMBL/GenBank/DDBJ whole genome shotgun (WGS) entry which is preliminary data.</text>
</comment>
<dbReference type="Proteomes" id="UP000546536">
    <property type="component" value="Unassembled WGS sequence"/>
</dbReference>
<dbReference type="Pfam" id="PF16732">
    <property type="entry name" value="ComP_DUS"/>
    <property type="match status" value="1"/>
</dbReference>
<evidence type="ECO:0000256" key="2">
    <source>
        <dbReference type="SAM" id="Phobius"/>
    </source>
</evidence>
<dbReference type="RefSeq" id="WP_171544203.1">
    <property type="nucleotide sequence ID" value="NZ_JABERG010000007.1"/>
</dbReference>
<dbReference type="Gene3D" id="3.30.700.10">
    <property type="entry name" value="Glycoprotein, Type 4 Pilin"/>
    <property type="match status" value="1"/>
</dbReference>
<dbReference type="PANTHER" id="PTHR30093:SF47">
    <property type="entry name" value="TYPE IV PILUS NON-CORE MINOR PILIN PILE"/>
    <property type="match status" value="1"/>
</dbReference>
<dbReference type="Pfam" id="PF07963">
    <property type="entry name" value="N_methyl"/>
    <property type="match status" value="1"/>
</dbReference>
<dbReference type="SUPFAM" id="SSF54523">
    <property type="entry name" value="Pili subunits"/>
    <property type="match status" value="1"/>
</dbReference>
<organism evidence="3 4">
    <name type="scientific">Acinetobacter terrae</name>
    <dbReference type="NCBI Taxonomy" id="2731247"/>
    <lineage>
        <taxon>Bacteria</taxon>
        <taxon>Pseudomonadati</taxon>
        <taxon>Pseudomonadota</taxon>
        <taxon>Gammaproteobacteria</taxon>
        <taxon>Moraxellales</taxon>
        <taxon>Moraxellaceae</taxon>
        <taxon>Acinetobacter</taxon>
        <taxon>Acinetobacter Taxon 24</taxon>
    </lineage>
</organism>
<dbReference type="InterPro" id="IPR000983">
    <property type="entry name" value="Bac_GSPG_pilin"/>
</dbReference>
<dbReference type="InterPro" id="IPR012902">
    <property type="entry name" value="N_methyl_site"/>
</dbReference>
<feature type="transmembrane region" description="Helical" evidence="2">
    <location>
        <begin position="12"/>
        <end position="33"/>
    </location>
</feature>
<accession>A0ABX1V1I3</accession>
<dbReference type="InterPro" id="IPR045584">
    <property type="entry name" value="Pilin-like"/>
</dbReference>
<evidence type="ECO:0000313" key="3">
    <source>
        <dbReference type="EMBL" id="NNH87475.1"/>
    </source>
</evidence>
<keyword evidence="4" id="KW-1185">Reference proteome</keyword>
<dbReference type="InterPro" id="IPR031982">
    <property type="entry name" value="PilE-like"/>
</dbReference>
<dbReference type="PANTHER" id="PTHR30093">
    <property type="entry name" value="GENERAL SECRETION PATHWAY PROTEIN G"/>
    <property type="match status" value="1"/>
</dbReference>